<evidence type="ECO:0000256" key="6">
    <source>
        <dbReference type="ARBA" id="ARBA00022840"/>
    </source>
</evidence>
<feature type="binding site" evidence="9">
    <location>
        <position position="232"/>
    </location>
    <ligand>
        <name>Mg(2+)</name>
        <dbReference type="ChEBI" id="CHEBI:18420"/>
    </ligand>
</feature>
<dbReference type="PANTHER" id="PTHR10256:SF0">
    <property type="entry name" value="INACTIVE SELENIDE, WATER DIKINASE-LIKE PROTEIN-RELATED"/>
    <property type="match status" value="1"/>
</dbReference>
<dbReference type="SUPFAM" id="SSF56042">
    <property type="entry name" value="PurM C-terminal domain-like"/>
    <property type="match status" value="1"/>
</dbReference>
<feature type="binding site" evidence="9">
    <location>
        <begin position="144"/>
        <end position="146"/>
    </location>
    <ligand>
        <name>ATP</name>
        <dbReference type="ChEBI" id="CHEBI:30616"/>
        <note>ligand shared between dimeric partners</note>
    </ligand>
</feature>
<keyword evidence="4 9" id="KW-0547">Nucleotide-binding</keyword>
<feature type="binding site" evidence="9">
    <location>
        <position position="96"/>
    </location>
    <ligand>
        <name>Mg(2+)</name>
        <dbReference type="ChEBI" id="CHEBI:18420"/>
    </ligand>
</feature>
<keyword evidence="13" id="KW-1185">Reference proteome</keyword>
<comment type="function">
    <text evidence="9">Synthesizes selenophosphate from selenide and ATP.</text>
</comment>
<evidence type="ECO:0000259" key="11">
    <source>
        <dbReference type="Pfam" id="PF02769"/>
    </source>
</evidence>
<evidence type="ECO:0000256" key="5">
    <source>
        <dbReference type="ARBA" id="ARBA00022777"/>
    </source>
</evidence>
<keyword evidence="3 9" id="KW-0479">Metal-binding</keyword>
<evidence type="ECO:0000313" key="12">
    <source>
        <dbReference type="EMBL" id="KKO21194.1"/>
    </source>
</evidence>
<dbReference type="Pfam" id="PF00586">
    <property type="entry name" value="AIRS"/>
    <property type="match status" value="1"/>
</dbReference>
<sequence>MKGGDTCGSGKETIGRLRHLRRVSSKIPVEDMAYIVRHLPEYPNDRVLVGPKTFADAGIYKINDDLALVGTLDFFTPVVNNPYDYGQIAAANALSDVYAMGGKPLTAMNILCYPLKSLDKDVLVEILKGGADKINEAGATVVGGHTLQDNEIKYGLSVTGIIHPGKIVTNAGARPGDALVLTKPLGTGLIIAAIKANKVFDEDVSVVTRSMTLLNKTSSETMLEVGANSCTDITGFGLMGHAFEMAEASRATLSFSAERIPIFDGCERYVRMGLIPGVSKLSKKYLKNDIRIDSAVREELIDVLFDAQTSGGLLISLQREKAETLCKKLQEKGVMTVGIVGEVWERRDVSIVVLP</sequence>
<proteinExistence type="inferred from homology"/>
<protein>
    <recommendedName>
        <fullName evidence="9">Selenide, water dikinase</fullName>
        <ecNumber evidence="9">2.7.9.3</ecNumber>
    </recommendedName>
    <alternativeName>
        <fullName evidence="9">Selenium donor protein</fullName>
    </alternativeName>
    <alternativeName>
        <fullName evidence="9">Selenophosphate synthase</fullName>
    </alternativeName>
</protein>
<evidence type="ECO:0000313" key="13">
    <source>
        <dbReference type="Proteomes" id="UP000034954"/>
    </source>
</evidence>
<keyword evidence="2 9" id="KW-0808">Transferase</keyword>
<name>A0A0M2V3F4_9BACT</name>
<evidence type="ECO:0000256" key="9">
    <source>
        <dbReference type="HAMAP-Rule" id="MF_00625"/>
    </source>
</evidence>
<feature type="binding site" description="in other chain" evidence="9">
    <location>
        <position position="26"/>
    </location>
    <ligand>
        <name>ATP</name>
        <dbReference type="ChEBI" id="CHEBI:30616"/>
        <note>ligand shared between dimeric partners</note>
    </ligand>
</feature>
<feature type="domain" description="PurM-like C-terminal" evidence="11">
    <location>
        <begin position="174"/>
        <end position="352"/>
    </location>
</feature>
<dbReference type="SUPFAM" id="SSF55326">
    <property type="entry name" value="PurM N-terminal domain-like"/>
    <property type="match status" value="1"/>
</dbReference>
<dbReference type="InterPro" id="IPR023061">
    <property type="entry name" value="SelD_I"/>
</dbReference>
<accession>A0A0M2V3F4</accession>
<evidence type="ECO:0000256" key="7">
    <source>
        <dbReference type="ARBA" id="ARBA00022842"/>
    </source>
</evidence>
<dbReference type="Gene3D" id="3.90.650.10">
    <property type="entry name" value="PurM-like C-terminal domain"/>
    <property type="match status" value="1"/>
</dbReference>
<dbReference type="EC" id="2.7.9.3" evidence="9"/>
<comment type="catalytic activity">
    <reaction evidence="9">
        <text>hydrogenselenide + ATP + H2O = selenophosphate + AMP + phosphate + 2 H(+)</text>
        <dbReference type="Rhea" id="RHEA:18737"/>
        <dbReference type="ChEBI" id="CHEBI:15377"/>
        <dbReference type="ChEBI" id="CHEBI:15378"/>
        <dbReference type="ChEBI" id="CHEBI:16144"/>
        <dbReference type="ChEBI" id="CHEBI:29317"/>
        <dbReference type="ChEBI" id="CHEBI:30616"/>
        <dbReference type="ChEBI" id="CHEBI:43474"/>
        <dbReference type="ChEBI" id="CHEBI:456215"/>
        <dbReference type="EC" id="2.7.9.3"/>
    </reaction>
</comment>
<dbReference type="PANTHER" id="PTHR10256">
    <property type="entry name" value="SELENIDE, WATER DIKINASE"/>
    <property type="match status" value="1"/>
</dbReference>
<feature type="domain" description="PurM-like N-terminal" evidence="10">
    <location>
        <begin position="56"/>
        <end position="162"/>
    </location>
</feature>
<comment type="cofactor">
    <cofactor evidence="9">
        <name>Mg(2+)</name>
        <dbReference type="ChEBI" id="CHEBI:18420"/>
    </cofactor>
    <text evidence="9">Binds 1 Mg(2+) ion per monomer.</text>
</comment>
<dbReference type="NCBIfam" id="TIGR00476">
    <property type="entry name" value="selD"/>
    <property type="match status" value="1"/>
</dbReference>
<gene>
    <name evidence="9" type="primary">selD</name>
    <name evidence="12" type="ORF">BROFUL_00076</name>
</gene>
<evidence type="ECO:0000256" key="3">
    <source>
        <dbReference type="ARBA" id="ARBA00022723"/>
    </source>
</evidence>
<organism evidence="12 13">
    <name type="scientific">Candidatus Brocadia fulgida</name>
    <dbReference type="NCBI Taxonomy" id="380242"/>
    <lineage>
        <taxon>Bacteria</taxon>
        <taxon>Pseudomonadati</taxon>
        <taxon>Planctomycetota</taxon>
        <taxon>Candidatus Brocadiia</taxon>
        <taxon>Candidatus Brocadiales</taxon>
        <taxon>Candidatus Brocadiaceae</taxon>
        <taxon>Candidatus Brocadia</taxon>
    </lineage>
</organism>
<dbReference type="InterPro" id="IPR004536">
    <property type="entry name" value="SPS/SelD"/>
</dbReference>
<feature type="binding site" evidence="9">
    <location>
        <position position="56"/>
    </location>
    <ligand>
        <name>Mg(2+)</name>
        <dbReference type="ChEBI" id="CHEBI:18420"/>
    </ligand>
</feature>
<evidence type="ECO:0000256" key="4">
    <source>
        <dbReference type="ARBA" id="ARBA00022741"/>
    </source>
</evidence>
<feature type="binding site" description="in other chain" evidence="9">
    <location>
        <position position="73"/>
    </location>
    <ligand>
        <name>ATP</name>
        <dbReference type="ChEBI" id="CHEBI:30616"/>
        <note>ligand shared between dimeric partners</note>
    </ligand>
</feature>
<evidence type="ECO:0000256" key="1">
    <source>
        <dbReference type="ARBA" id="ARBA00008026"/>
    </source>
</evidence>
<comment type="subunit">
    <text evidence="9">Homodimer.</text>
</comment>
<dbReference type="GO" id="GO:0004756">
    <property type="term" value="F:selenide, water dikinase activity"/>
    <property type="evidence" value="ECO:0007669"/>
    <property type="project" value="UniProtKB-UniRule"/>
</dbReference>
<dbReference type="PATRIC" id="fig|380242.3.peg.94"/>
<evidence type="ECO:0000256" key="2">
    <source>
        <dbReference type="ARBA" id="ARBA00022679"/>
    </source>
</evidence>
<comment type="similarity">
    <text evidence="1 9">Belongs to the selenophosphate synthase 1 family. Class I subfamily.</text>
</comment>
<dbReference type="InterPro" id="IPR036921">
    <property type="entry name" value="PurM-like_N_sf"/>
</dbReference>
<dbReference type="Pfam" id="PF02769">
    <property type="entry name" value="AIRS_C"/>
    <property type="match status" value="1"/>
</dbReference>
<dbReference type="PIRSF" id="PIRSF036407">
    <property type="entry name" value="Selenphspht_syn"/>
    <property type="match status" value="1"/>
</dbReference>
<dbReference type="Proteomes" id="UP000034954">
    <property type="component" value="Unassembled WGS sequence"/>
</dbReference>
<dbReference type="HAMAP" id="MF_00625">
    <property type="entry name" value="SelD"/>
    <property type="match status" value="1"/>
</dbReference>
<dbReference type="GO" id="GO:0000287">
    <property type="term" value="F:magnesium ion binding"/>
    <property type="evidence" value="ECO:0007669"/>
    <property type="project" value="UniProtKB-UniRule"/>
</dbReference>
<keyword evidence="6 9" id="KW-0067">ATP-binding</keyword>
<keyword evidence="5 9" id="KW-0418">Kinase</keyword>
<comment type="caution">
    <text evidence="9">Lacks conserved residue(s) required for the propagation of feature annotation.</text>
</comment>
<evidence type="ECO:0000259" key="10">
    <source>
        <dbReference type="Pfam" id="PF00586"/>
    </source>
</evidence>
<reference evidence="12 13" key="1">
    <citation type="journal article" date="2013" name="BMC Microbiol.">
        <title>Identification of the type II cytochrome c maturation pathway in anammox bacteria by comparative genomics.</title>
        <authorList>
            <person name="Ferousi C."/>
            <person name="Speth D.R."/>
            <person name="Reimann J."/>
            <person name="Op den Camp H.J."/>
            <person name="Allen J.W."/>
            <person name="Keltjens J.T."/>
            <person name="Jetten M.S."/>
        </authorList>
    </citation>
    <scope>NUCLEOTIDE SEQUENCE [LARGE SCALE GENOMIC DNA]</scope>
    <source>
        <strain evidence="12">RU1</strain>
    </source>
</reference>
<dbReference type="Gene3D" id="3.30.1330.10">
    <property type="entry name" value="PurM-like, N-terminal domain"/>
    <property type="match status" value="1"/>
</dbReference>
<dbReference type="InterPro" id="IPR010918">
    <property type="entry name" value="PurM-like_C_dom"/>
</dbReference>
<dbReference type="InterPro" id="IPR036676">
    <property type="entry name" value="PurM-like_C_sf"/>
</dbReference>
<keyword evidence="8 9" id="KW-0711">Selenium</keyword>
<dbReference type="GO" id="GO:0005524">
    <property type="term" value="F:ATP binding"/>
    <property type="evidence" value="ECO:0007669"/>
    <property type="project" value="UniProtKB-UniRule"/>
</dbReference>
<dbReference type="AlphaFoldDB" id="A0A0M2V3F4"/>
<dbReference type="InterPro" id="IPR016188">
    <property type="entry name" value="PurM-like_N"/>
</dbReference>
<dbReference type="CDD" id="cd02195">
    <property type="entry name" value="SelD"/>
    <property type="match status" value="1"/>
</dbReference>
<feature type="binding site" description="in other chain" evidence="9">
    <location>
        <position position="96"/>
    </location>
    <ligand>
        <name>ATP</name>
        <dbReference type="ChEBI" id="CHEBI:30616"/>
        <note>ligand shared between dimeric partners</note>
    </ligand>
</feature>
<evidence type="ECO:0000256" key="8">
    <source>
        <dbReference type="ARBA" id="ARBA00023266"/>
    </source>
</evidence>
<keyword evidence="7 9" id="KW-0460">Magnesium</keyword>
<comment type="caution">
    <text evidence="12">The sequence shown here is derived from an EMBL/GenBank/DDBJ whole genome shotgun (WGS) entry which is preliminary data.</text>
</comment>
<dbReference type="GO" id="GO:0016260">
    <property type="term" value="P:selenocysteine biosynthetic process"/>
    <property type="evidence" value="ECO:0007669"/>
    <property type="project" value="InterPro"/>
</dbReference>
<dbReference type="GO" id="GO:0005737">
    <property type="term" value="C:cytoplasm"/>
    <property type="evidence" value="ECO:0007669"/>
    <property type="project" value="TreeGrafter"/>
</dbReference>
<dbReference type="EMBL" id="LAQJ01000008">
    <property type="protein sequence ID" value="KKO21194.1"/>
    <property type="molecule type" value="Genomic_DNA"/>
</dbReference>
<feature type="site" description="Important for catalytic activity" evidence="9">
    <location>
        <position position="26"/>
    </location>
</feature>